<reference evidence="2 3" key="1">
    <citation type="journal article" date="2022" name="Microbiol. Resour. Announc.">
        <title>Complete Genome Sequence of Mesorhizobium ciceri Strain R30, a Rhizobium Used as a Commercial Inoculant for Chickpea in Argentina.</title>
        <authorList>
            <person name="Foresto E."/>
            <person name="Revale S."/>
            <person name="Primo E."/>
            <person name="Nievas F."/>
            <person name="Carezzano E."/>
            <person name="Puente M."/>
            <person name="Alzari P."/>
            <person name="Mart M."/>
            <person name="Ben-Assaya M."/>
            <person name="Mornico D."/>
            <person name="Santoro M."/>
            <person name="Mart F."/>
            <person name="Giordano W."/>
            <person name="Bogino P."/>
        </authorList>
    </citation>
    <scope>NUCLEOTIDE SEQUENCE [LARGE SCALE GENOMIC DNA]</scope>
    <source>
        <strain evidence="2 3">R30</strain>
    </source>
</reference>
<feature type="transmembrane region" description="Helical" evidence="1">
    <location>
        <begin position="135"/>
        <end position="153"/>
    </location>
</feature>
<dbReference type="InterPro" id="IPR017516">
    <property type="entry name" value="AbrB_dup"/>
</dbReference>
<dbReference type="PANTHER" id="PTHR38457:SF1">
    <property type="entry name" value="REGULATOR ABRB-RELATED"/>
    <property type="match status" value="1"/>
</dbReference>
<dbReference type="GO" id="GO:0016020">
    <property type="term" value="C:membrane"/>
    <property type="evidence" value="ECO:0007669"/>
    <property type="project" value="InterPro"/>
</dbReference>
<dbReference type="PIRSF" id="PIRSF038991">
    <property type="entry name" value="Protein_AbrB"/>
    <property type="match status" value="1"/>
</dbReference>
<name>A0AB38TGQ8_9HYPH</name>
<dbReference type="NCBIfam" id="TIGR03082">
    <property type="entry name" value="Gneg_AbrB_dup"/>
    <property type="match status" value="2"/>
</dbReference>
<dbReference type="PANTHER" id="PTHR38457">
    <property type="entry name" value="REGULATOR ABRB-RELATED"/>
    <property type="match status" value="1"/>
</dbReference>
<feature type="transmembrane region" description="Helical" evidence="1">
    <location>
        <begin position="27"/>
        <end position="53"/>
    </location>
</feature>
<dbReference type="AlphaFoldDB" id="A0AB38TGQ8"/>
<evidence type="ECO:0000256" key="1">
    <source>
        <dbReference type="SAM" id="Phobius"/>
    </source>
</evidence>
<feature type="transmembrane region" description="Helical" evidence="1">
    <location>
        <begin position="165"/>
        <end position="183"/>
    </location>
</feature>
<accession>A0AB38TGQ8</accession>
<dbReference type="Pfam" id="PF05145">
    <property type="entry name" value="AbrB"/>
    <property type="match status" value="1"/>
</dbReference>
<feature type="transmembrane region" description="Helical" evidence="1">
    <location>
        <begin position="73"/>
        <end position="95"/>
    </location>
</feature>
<feature type="transmembrane region" description="Helical" evidence="1">
    <location>
        <begin position="223"/>
        <end position="242"/>
    </location>
</feature>
<evidence type="ECO:0000313" key="3">
    <source>
        <dbReference type="Proteomes" id="UP001060070"/>
    </source>
</evidence>
<keyword evidence="1" id="KW-0812">Transmembrane</keyword>
<keyword evidence="3" id="KW-1185">Reference proteome</keyword>
<dbReference type="EMBL" id="CP088147">
    <property type="protein sequence ID" value="UTU54135.1"/>
    <property type="molecule type" value="Genomic_DNA"/>
</dbReference>
<keyword evidence="1" id="KW-0472">Membrane</keyword>
<feature type="transmembrane region" description="Helical" evidence="1">
    <location>
        <begin position="195"/>
        <end position="216"/>
    </location>
</feature>
<protein>
    <submittedName>
        <fullName evidence="2">AbrB family transcriptional regulator</fullName>
    </submittedName>
</protein>
<organism evidence="2 3">
    <name type="scientific">Mesorhizobium ciceri</name>
    <dbReference type="NCBI Taxonomy" id="39645"/>
    <lineage>
        <taxon>Bacteria</taxon>
        <taxon>Pseudomonadati</taxon>
        <taxon>Pseudomonadota</taxon>
        <taxon>Alphaproteobacteria</taxon>
        <taxon>Hyphomicrobiales</taxon>
        <taxon>Phyllobacteriaceae</taxon>
        <taxon>Mesorhizobium</taxon>
    </lineage>
</organism>
<dbReference type="RefSeq" id="WP_024504518.1">
    <property type="nucleotide sequence ID" value="NZ_CP088147.1"/>
</dbReference>
<evidence type="ECO:0000313" key="2">
    <source>
        <dbReference type="EMBL" id="UTU54135.1"/>
    </source>
</evidence>
<keyword evidence="1" id="KW-1133">Transmembrane helix</keyword>
<sequence length="367" mass="38697">MDSSAEQPSPDLPTLERMARMRKLWQWLALLVVSLLFAGALELAALPAALLIGPMLAAIVAGTNGATVRVPRLLFGAAQAIVGCLVAASISADIFPVFYKEWPLFLGVVVATVTASSLLGWLISRWRILPGTTAVWGSSPGAATAMVLMAGAFGADQRLVAFMQYLRVIFVSMTAALVAKMWVDTSDVEIPAIVWFPPIDAQAFAATIGIAVVGGLGGKLCRLPSPFFLGTFIFGTVVHLGLGVEMQLPQWLLAVSYAMVGWSIGLNFTRAILRHAARALPQIIASIVGLIAFCGGLAFMISHLLGIDPLTAYLATSPGGMDSIAIIAAAAQNVDISFVMALQSARFLIVLLIGPSVARLVARSVRQ</sequence>
<dbReference type="GO" id="GO:0010468">
    <property type="term" value="P:regulation of gene expression"/>
    <property type="evidence" value="ECO:0007669"/>
    <property type="project" value="InterPro"/>
</dbReference>
<feature type="transmembrane region" description="Helical" evidence="1">
    <location>
        <begin position="344"/>
        <end position="362"/>
    </location>
</feature>
<gene>
    <name evidence="2" type="ORF">LRP29_12395</name>
</gene>
<feature type="transmembrane region" description="Helical" evidence="1">
    <location>
        <begin position="280"/>
        <end position="301"/>
    </location>
</feature>
<feature type="transmembrane region" description="Helical" evidence="1">
    <location>
        <begin position="248"/>
        <end position="268"/>
    </location>
</feature>
<dbReference type="InterPro" id="IPR007820">
    <property type="entry name" value="AbrB_fam"/>
</dbReference>
<dbReference type="Proteomes" id="UP001060070">
    <property type="component" value="Chromosome"/>
</dbReference>
<proteinExistence type="predicted"/>
<feature type="transmembrane region" description="Helical" evidence="1">
    <location>
        <begin position="102"/>
        <end position="123"/>
    </location>
</feature>